<keyword evidence="3" id="KW-1185">Reference proteome</keyword>
<sequence>MNKRRQRNLGPNQRNERAIARIILQSLNHLLLRSILTKNGQLQLKLSTKLVDITNGPSSCASYMHHKLLVYHIRLDKRGQLRHKQQIHTTGHFNFFVRIVAPCGTPSCASRASIPLCQVQTVTKTWKWNAGSKTCECSA</sequence>
<reference evidence="2 3" key="2">
    <citation type="submission" date="2024-07" db="EMBL/GenBank/DDBJ databases">
        <authorList>
            <person name="Akdeniz Z."/>
        </authorList>
    </citation>
    <scope>NUCLEOTIDE SEQUENCE [LARGE SCALE GENOMIC DNA]</scope>
</reference>
<organism evidence="1">
    <name type="scientific">Hexamita inflata</name>
    <dbReference type="NCBI Taxonomy" id="28002"/>
    <lineage>
        <taxon>Eukaryota</taxon>
        <taxon>Metamonada</taxon>
        <taxon>Diplomonadida</taxon>
        <taxon>Hexamitidae</taxon>
        <taxon>Hexamitinae</taxon>
        <taxon>Hexamita</taxon>
    </lineage>
</organism>
<dbReference type="EMBL" id="CATOUU010000772">
    <property type="protein sequence ID" value="CAI9947034.1"/>
    <property type="molecule type" value="Genomic_DNA"/>
</dbReference>
<gene>
    <name evidence="1" type="ORF">HINF_LOCUS34679</name>
    <name evidence="2" type="ORF">HINF_LOCUS43724</name>
</gene>
<name>A0AA86U9Z1_9EUKA</name>
<dbReference type="AlphaFoldDB" id="A0AA86U9Z1"/>
<dbReference type="Proteomes" id="UP001642409">
    <property type="component" value="Unassembled WGS sequence"/>
</dbReference>
<protein>
    <submittedName>
        <fullName evidence="2">Hypothetical_protein</fullName>
    </submittedName>
</protein>
<comment type="caution">
    <text evidence="1">The sequence shown here is derived from an EMBL/GenBank/DDBJ whole genome shotgun (WGS) entry which is preliminary data.</text>
</comment>
<accession>A0AA86U9Z1</accession>
<dbReference type="EMBL" id="CAXDID020000183">
    <property type="protein sequence ID" value="CAL6050097.1"/>
    <property type="molecule type" value="Genomic_DNA"/>
</dbReference>
<evidence type="ECO:0000313" key="3">
    <source>
        <dbReference type="Proteomes" id="UP001642409"/>
    </source>
</evidence>
<proteinExistence type="predicted"/>
<evidence type="ECO:0000313" key="2">
    <source>
        <dbReference type="EMBL" id="CAL6050097.1"/>
    </source>
</evidence>
<reference evidence="1" key="1">
    <citation type="submission" date="2023-06" db="EMBL/GenBank/DDBJ databases">
        <authorList>
            <person name="Kurt Z."/>
        </authorList>
    </citation>
    <scope>NUCLEOTIDE SEQUENCE</scope>
</reference>
<evidence type="ECO:0000313" key="1">
    <source>
        <dbReference type="EMBL" id="CAI9947034.1"/>
    </source>
</evidence>